<name>A0AAV8U299_9ROSI</name>
<dbReference type="PANTHER" id="PTHR31623">
    <property type="entry name" value="F21J9.9"/>
    <property type="match status" value="1"/>
</dbReference>
<dbReference type="Proteomes" id="UP001159364">
    <property type="component" value="Linkage Group LG02"/>
</dbReference>
<dbReference type="InterPro" id="IPR023213">
    <property type="entry name" value="CAT-like_dom_sf"/>
</dbReference>
<dbReference type="PANTHER" id="PTHR31623:SF33">
    <property type="entry name" value="STEMMADENINE O-ACETYLTRANSFERASE-LIKE"/>
    <property type="match status" value="1"/>
</dbReference>
<dbReference type="EMBL" id="JAIWQS010000002">
    <property type="protein sequence ID" value="KAJ8772505.1"/>
    <property type="molecule type" value="Genomic_DNA"/>
</dbReference>
<dbReference type="Pfam" id="PF02458">
    <property type="entry name" value="Transferase"/>
    <property type="match status" value="1"/>
</dbReference>
<evidence type="ECO:0000313" key="5">
    <source>
        <dbReference type="Proteomes" id="UP001159364"/>
    </source>
</evidence>
<proteinExistence type="inferred from homology"/>
<evidence type="ECO:0000256" key="1">
    <source>
        <dbReference type="ARBA" id="ARBA00009861"/>
    </source>
</evidence>
<organism evidence="4 5">
    <name type="scientific">Erythroxylum novogranatense</name>
    <dbReference type="NCBI Taxonomy" id="1862640"/>
    <lineage>
        <taxon>Eukaryota</taxon>
        <taxon>Viridiplantae</taxon>
        <taxon>Streptophyta</taxon>
        <taxon>Embryophyta</taxon>
        <taxon>Tracheophyta</taxon>
        <taxon>Spermatophyta</taxon>
        <taxon>Magnoliopsida</taxon>
        <taxon>eudicotyledons</taxon>
        <taxon>Gunneridae</taxon>
        <taxon>Pentapetalae</taxon>
        <taxon>rosids</taxon>
        <taxon>fabids</taxon>
        <taxon>Malpighiales</taxon>
        <taxon>Erythroxylaceae</taxon>
        <taxon>Erythroxylum</taxon>
    </lineage>
</organism>
<keyword evidence="5" id="KW-1185">Reference proteome</keyword>
<evidence type="ECO:0000256" key="3">
    <source>
        <dbReference type="ARBA" id="ARBA00023315"/>
    </source>
</evidence>
<comment type="caution">
    <text evidence="4">The sequence shown here is derived from an EMBL/GenBank/DDBJ whole genome shotgun (WGS) entry which is preliminary data.</text>
</comment>
<keyword evidence="2" id="KW-0808">Transferase</keyword>
<evidence type="ECO:0000313" key="4">
    <source>
        <dbReference type="EMBL" id="KAJ8772505.1"/>
    </source>
</evidence>
<keyword evidence="3" id="KW-0012">Acyltransferase</keyword>
<protein>
    <submittedName>
        <fullName evidence="4">Uncharacterized protein</fullName>
    </submittedName>
</protein>
<evidence type="ECO:0000256" key="2">
    <source>
        <dbReference type="ARBA" id="ARBA00022679"/>
    </source>
</evidence>
<gene>
    <name evidence="4" type="ORF">K2173_027682</name>
</gene>
<comment type="similarity">
    <text evidence="1">Belongs to the plant acyltransferase family.</text>
</comment>
<sequence length="453" mass="50758">MEVEVISRECIKPSSPTIHHHLKPHKLSLLDQFAPSYYFPVLLFYSGSQKYSDLLTSGRSLNLKQSLSETLNLFYPFAGKIKDHVSVEFNDNGVYYVVARMNCSLNECLNNPDHRNSLQKFLPSEAAPFSVPIPGSHVFLVQETSFSCGGIAIGVSVWHGFCDGIGLTSFLKAWSAKAIKSSESETIIPDFSASSIFLPNDTNPTEANVVSLRSRFQRIGIVQTRRFVFDARCLTRLKDKATSTEVKNPTRVEAVCALLSKCVMAAVNRNSRTCKPTFISNAINIRRRALPPLPNLSIGNFVWDTTILSTAMEADISRFILEMREAIAEINEDFVRKLQGDGGLAQIYRLIREMSEDFDSVESVEGVEHVSITSWCNFGLYDIDFGFGKPIWLPVLTSNGMKREFFNLIILMDSKEEKGIEAWVTLDEPEMVALEQDSELLAYASIDPPLMLH</sequence>
<reference evidence="4 5" key="1">
    <citation type="submission" date="2021-09" db="EMBL/GenBank/DDBJ databases">
        <title>Genomic insights and catalytic innovation underlie evolution of tropane alkaloids biosynthesis.</title>
        <authorList>
            <person name="Wang Y.-J."/>
            <person name="Tian T."/>
            <person name="Huang J.-P."/>
            <person name="Huang S.-X."/>
        </authorList>
    </citation>
    <scope>NUCLEOTIDE SEQUENCE [LARGE SCALE GENOMIC DNA]</scope>
    <source>
        <strain evidence="4">KIB-2018</strain>
        <tissue evidence="4">Leaf</tissue>
    </source>
</reference>
<dbReference type="GO" id="GO:0016746">
    <property type="term" value="F:acyltransferase activity"/>
    <property type="evidence" value="ECO:0007669"/>
    <property type="project" value="UniProtKB-KW"/>
</dbReference>
<dbReference type="Gene3D" id="3.30.559.10">
    <property type="entry name" value="Chloramphenicol acetyltransferase-like domain"/>
    <property type="match status" value="2"/>
</dbReference>
<accession>A0AAV8U299</accession>
<dbReference type="AlphaFoldDB" id="A0AAV8U299"/>